<dbReference type="OrthoDB" id="384639at2157"/>
<dbReference type="RefSeq" id="WP_048091385.1">
    <property type="nucleotide sequence ID" value="NZ_JMIY01000005.1"/>
</dbReference>
<comment type="caution">
    <text evidence="2">The sequence shown here is derived from an EMBL/GenBank/DDBJ whole genome shotgun (WGS) entry which is preliminary data.</text>
</comment>
<gene>
    <name evidence="2" type="ORF">ANME2D_02169</name>
</gene>
<reference evidence="2 3" key="1">
    <citation type="journal article" date="2013" name="Nature">
        <title>Anaerobic oxidation of methane coupled to nitrate reduction in a novel archaeal lineage.</title>
        <authorList>
            <person name="Haroon M.F."/>
            <person name="Hu S."/>
            <person name="Shi Y."/>
            <person name="Imelfort M."/>
            <person name="Keller J."/>
            <person name="Hugenholtz P."/>
            <person name="Yuan Z."/>
            <person name="Tyson G.W."/>
        </authorList>
    </citation>
    <scope>NUCLEOTIDE SEQUENCE [LARGE SCALE GENOMIC DNA]</scope>
    <source>
        <strain evidence="2 3">ANME-2d</strain>
    </source>
</reference>
<organism evidence="2 3">
    <name type="scientific">Candidatus Methanoperedens nitratireducens</name>
    <dbReference type="NCBI Taxonomy" id="1392998"/>
    <lineage>
        <taxon>Archaea</taxon>
        <taxon>Methanobacteriati</taxon>
        <taxon>Methanobacteriota</taxon>
        <taxon>Stenosarchaea group</taxon>
        <taxon>Methanomicrobia</taxon>
        <taxon>Methanosarcinales</taxon>
        <taxon>ANME-2 cluster</taxon>
        <taxon>Candidatus Methanoperedentaceae</taxon>
        <taxon>Candidatus Methanoperedens</taxon>
    </lineage>
</organism>
<accession>A0A062V6R5</accession>
<feature type="transmembrane region" description="Helical" evidence="1">
    <location>
        <begin position="6"/>
        <end position="27"/>
    </location>
</feature>
<keyword evidence="1" id="KW-1133">Transmembrane helix</keyword>
<dbReference type="EMBL" id="JMIY01000005">
    <property type="protein sequence ID" value="KCZ71439.1"/>
    <property type="molecule type" value="Genomic_DNA"/>
</dbReference>
<proteinExistence type="predicted"/>
<protein>
    <submittedName>
        <fullName evidence="2">Uncharacterized protein</fullName>
    </submittedName>
</protein>
<feature type="transmembrane region" description="Helical" evidence="1">
    <location>
        <begin position="96"/>
        <end position="119"/>
    </location>
</feature>
<evidence type="ECO:0000313" key="3">
    <source>
        <dbReference type="Proteomes" id="UP000027153"/>
    </source>
</evidence>
<keyword evidence="1" id="KW-0472">Membrane</keyword>
<keyword evidence="1" id="KW-0812">Transmembrane</keyword>
<dbReference type="AlphaFoldDB" id="A0A062V6R5"/>
<evidence type="ECO:0000313" key="2">
    <source>
        <dbReference type="EMBL" id="KCZ71439.1"/>
    </source>
</evidence>
<name>A0A062V6R5_9EURY</name>
<feature type="transmembrane region" description="Helical" evidence="1">
    <location>
        <begin position="58"/>
        <end position="76"/>
    </location>
</feature>
<sequence>MVSIIGIYFSLIAVSFILVVIAIYLSFKNWVCWREIELGTIKARVFLDKSFLDNNFKLTLITTGILAGLTGIHLALEYIELSTMMQSLDEDLSPGFYLIYYSVFPIGMLGLVLVTYIWYRLLHKKFG</sequence>
<evidence type="ECO:0000256" key="1">
    <source>
        <dbReference type="SAM" id="Phobius"/>
    </source>
</evidence>
<dbReference type="Proteomes" id="UP000027153">
    <property type="component" value="Unassembled WGS sequence"/>
</dbReference>
<keyword evidence="3" id="KW-1185">Reference proteome</keyword>